<keyword evidence="3 7" id="KW-1003">Cell membrane</keyword>
<feature type="transmembrane region" description="Helical" evidence="8">
    <location>
        <begin position="293"/>
        <end position="313"/>
    </location>
</feature>
<feature type="transmembrane region" description="Helical" evidence="8">
    <location>
        <begin position="6"/>
        <end position="23"/>
    </location>
</feature>
<dbReference type="GO" id="GO:0042121">
    <property type="term" value="P:alginic acid biosynthetic process"/>
    <property type="evidence" value="ECO:0007669"/>
    <property type="project" value="InterPro"/>
</dbReference>
<feature type="transmembrane region" description="Helical" evidence="8">
    <location>
        <begin position="421"/>
        <end position="437"/>
    </location>
</feature>
<dbReference type="GO" id="GO:0005886">
    <property type="term" value="C:plasma membrane"/>
    <property type="evidence" value="ECO:0007669"/>
    <property type="project" value="UniProtKB-SubCell"/>
</dbReference>
<dbReference type="InterPro" id="IPR024194">
    <property type="entry name" value="Ac/AlaTfrase_AlgI/DltB"/>
</dbReference>
<keyword evidence="7 9" id="KW-0808">Transferase</keyword>
<reference evidence="10" key="1">
    <citation type="submission" date="2020-06" db="EMBL/GenBank/DDBJ databases">
        <title>Draft genomic sequence of Geomonas sp. Red330.</title>
        <authorList>
            <person name="Itoh H."/>
            <person name="Zhenxing X."/>
            <person name="Ushijima N."/>
            <person name="Masuda Y."/>
            <person name="Shiratori Y."/>
            <person name="Senoo K."/>
        </authorList>
    </citation>
    <scope>NUCLEOTIDE SEQUENCE [LARGE SCALE GENOMIC DNA]</scope>
    <source>
        <strain evidence="10">Red330</strain>
    </source>
</reference>
<dbReference type="InterPro" id="IPR028362">
    <property type="entry name" value="AlgI"/>
</dbReference>
<evidence type="ECO:0000313" key="10">
    <source>
        <dbReference type="Proteomes" id="UP000556026"/>
    </source>
</evidence>
<feature type="transmembrane region" description="Helical" evidence="8">
    <location>
        <begin position="449"/>
        <end position="467"/>
    </location>
</feature>
<keyword evidence="7 9" id="KW-0012">Acyltransferase</keyword>
<dbReference type="PIRSF" id="PIRSF016636">
    <property type="entry name" value="AlgI_DltB"/>
    <property type="match status" value="1"/>
</dbReference>
<accession>A0A6V8MLP9</accession>
<gene>
    <name evidence="9" type="ORF">GMST_32960</name>
</gene>
<sequence>MTFNTLSYFFFLPASYLAFYLTADRWRWLVLLLASYGFYACLKAPYLLAVLFAVTTISYCVGLKIAQVEPESLKRRWLFGGCLACIGTLAAVKCLPLLATRGGTSGTLISVGVSYFSFQAVSYLADIYLEIEEPERDFGRFALYLAFFPKLLQGPIERGGDLLPQLKKPYRFDYDTARSGLVLFGGGLFKKVVVADWLGLYADQVYNNVHDYTGVSLLVATYAYALQIYFDFSSYTDMARGTARLFGIELTENFNAPYRATSVAEFWRRWHISFSRWILDYIFKPLQLSWRHAGQLGSALALVVTFLISGLWHGVGWTFVIWGLLHGSYLAASNYYRPYQKRLYQWLGVARSPWLSWWKIFVTFHLVSFAWVFFRANTLSDALYVARNLFDLGGSLSAYLTLGSKPFYRDLVLMGVGENKTYLQLLCIALVLALKKAGQETRSQPALRWVYYLATALACLNFGIPNINKFIYMQF</sequence>
<keyword evidence="5 8" id="KW-1133">Transmembrane helix</keyword>
<feature type="transmembrane region" description="Helical" evidence="8">
    <location>
        <begin position="357"/>
        <end position="374"/>
    </location>
</feature>
<dbReference type="GO" id="GO:0016746">
    <property type="term" value="F:acyltransferase activity"/>
    <property type="evidence" value="ECO:0007669"/>
    <property type="project" value="UniProtKB-KW"/>
</dbReference>
<name>A0A6V8MLP9_9BACT</name>
<dbReference type="AlphaFoldDB" id="A0A6V8MLP9"/>
<feature type="transmembrane region" description="Helical" evidence="8">
    <location>
        <begin position="44"/>
        <end position="65"/>
    </location>
</feature>
<comment type="similarity">
    <text evidence="2 7">Belongs to the membrane-bound acyltransferase family.</text>
</comment>
<evidence type="ECO:0000256" key="1">
    <source>
        <dbReference type="ARBA" id="ARBA00004651"/>
    </source>
</evidence>
<dbReference type="InterPro" id="IPR004299">
    <property type="entry name" value="MBOAT_fam"/>
</dbReference>
<evidence type="ECO:0000256" key="4">
    <source>
        <dbReference type="ARBA" id="ARBA00022692"/>
    </source>
</evidence>
<dbReference type="PANTHER" id="PTHR13285:SF18">
    <property type="entry name" value="PROTEIN-CYSTEINE N-PALMITOYLTRANSFERASE RASP"/>
    <property type="match status" value="1"/>
</dbReference>
<protein>
    <submittedName>
        <fullName evidence="9">Membrane-bound O-acyltransferase family protein</fullName>
    </submittedName>
</protein>
<evidence type="ECO:0000313" key="9">
    <source>
        <dbReference type="EMBL" id="GFO60971.1"/>
    </source>
</evidence>
<dbReference type="Pfam" id="PF03062">
    <property type="entry name" value="MBOAT"/>
    <property type="match status" value="1"/>
</dbReference>
<evidence type="ECO:0000256" key="8">
    <source>
        <dbReference type="SAM" id="Phobius"/>
    </source>
</evidence>
<dbReference type="Proteomes" id="UP000556026">
    <property type="component" value="Unassembled WGS sequence"/>
</dbReference>
<keyword evidence="6 7" id="KW-0472">Membrane</keyword>
<comment type="caution">
    <text evidence="9">The sequence shown here is derived from an EMBL/GenBank/DDBJ whole genome shotgun (WGS) entry which is preliminary data.</text>
</comment>
<evidence type="ECO:0000256" key="3">
    <source>
        <dbReference type="ARBA" id="ARBA00022475"/>
    </source>
</evidence>
<evidence type="ECO:0000256" key="6">
    <source>
        <dbReference type="ARBA" id="ARBA00023136"/>
    </source>
</evidence>
<evidence type="ECO:0000256" key="2">
    <source>
        <dbReference type="ARBA" id="ARBA00010323"/>
    </source>
</evidence>
<dbReference type="PANTHER" id="PTHR13285">
    <property type="entry name" value="ACYLTRANSFERASE"/>
    <property type="match status" value="1"/>
</dbReference>
<dbReference type="EMBL" id="BLXX01000011">
    <property type="protein sequence ID" value="GFO60971.1"/>
    <property type="molecule type" value="Genomic_DNA"/>
</dbReference>
<organism evidence="9 10">
    <name type="scientific">Geomonas silvestris</name>
    <dbReference type="NCBI Taxonomy" id="2740184"/>
    <lineage>
        <taxon>Bacteria</taxon>
        <taxon>Pseudomonadati</taxon>
        <taxon>Thermodesulfobacteriota</taxon>
        <taxon>Desulfuromonadia</taxon>
        <taxon>Geobacterales</taxon>
        <taxon>Geobacteraceae</taxon>
        <taxon>Geomonas</taxon>
    </lineage>
</organism>
<comment type="subcellular location">
    <subcellularLocation>
        <location evidence="1">Cell membrane</location>
        <topology evidence="1">Multi-pass membrane protein</topology>
    </subcellularLocation>
</comment>
<evidence type="ECO:0000256" key="7">
    <source>
        <dbReference type="PIRNR" id="PIRNR016636"/>
    </source>
</evidence>
<dbReference type="RefSeq" id="WP_183355774.1">
    <property type="nucleotide sequence ID" value="NZ_BLXX01000011.1"/>
</dbReference>
<dbReference type="InterPro" id="IPR051085">
    <property type="entry name" value="MB_O-acyltransferase"/>
</dbReference>
<keyword evidence="4 8" id="KW-0812">Transmembrane</keyword>
<evidence type="ECO:0000256" key="5">
    <source>
        <dbReference type="ARBA" id="ARBA00022989"/>
    </source>
</evidence>
<keyword evidence="10" id="KW-1185">Reference proteome</keyword>
<proteinExistence type="inferred from homology"/>
<dbReference type="PIRSF" id="PIRSF500217">
    <property type="entry name" value="AlgI"/>
    <property type="match status" value="1"/>
</dbReference>